<dbReference type="AlphaFoldDB" id="C0NCM3"/>
<keyword evidence="2" id="KW-1185">Reference proteome</keyword>
<dbReference type="InParanoid" id="C0NCM3"/>
<dbReference type="HOGENOM" id="CLU_1815243_0_0_1"/>
<sequence length="142" mass="16345">MKNLWKVVNVMVKHMDWRPESIHEAALDVGKRRWRTLDASYLPRRRSPRNPHLPRTALDLLFTARCGQPLSACWNTYTNEPQVKTGRQDQRFIKSTSSKDVHAIVLLYLLKDQLAGLRPAHPPCHGLGPDRTVVHLHTQAEN</sequence>
<dbReference type="VEuPathDB" id="FungiDB:I7I50_02855"/>
<evidence type="ECO:0000313" key="2">
    <source>
        <dbReference type="Proteomes" id="UP000001631"/>
    </source>
</evidence>
<dbReference type="Proteomes" id="UP000001631">
    <property type="component" value="Unassembled WGS sequence"/>
</dbReference>
<name>C0NCM3_AJECG</name>
<accession>C0NCM3</accession>
<reference evidence="1" key="1">
    <citation type="submission" date="2009-02" db="EMBL/GenBank/DDBJ databases">
        <title>The Genome Sequence of Ajellomyces capsulatus strain G186AR.</title>
        <authorList>
            <consortium name="The Broad Institute Genome Sequencing Platform"/>
            <person name="Champion M."/>
            <person name="Cuomo C."/>
            <person name="Ma L.-J."/>
            <person name="Henn M.R."/>
            <person name="Sil A."/>
            <person name="Goldman B."/>
            <person name="Young S.K."/>
            <person name="Kodira C.D."/>
            <person name="Zeng Q."/>
            <person name="Koehrsen M."/>
            <person name="Alvarado L."/>
            <person name="Berlin A."/>
            <person name="Borenstein D."/>
            <person name="Chen Z."/>
            <person name="Engels R."/>
            <person name="Freedman E."/>
            <person name="Gellesch M."/>
            <person name="Goldberg J."/>
            <person name="Griggs A."/>
            <person name="Gujja S."/>
            <person name="Heiman D."/>
            <person name="Hepburn T."/>
            <person name="Howarth C."/>
            <person name="Jen D."/>
            <person name="Larson L."/>
            <person name="Lewis B."/>
            <person name="Mehta T."/>
            <person name="Park D."/>
            <person name="Pearson M."/>
            <person name="Roberts A."/>
            <person name="Saif S."/>
            <person name="Shea T."/>
            <person name="Shenoy N."/>
            <person name="Sisk P."/>
            <person name="Stolte C."/>
            <person name="Sykes S."/>
            <person name="Walk T."/>
            <person name="White J."/>
            <person name="Yandava C."/>
            <person name="Klein B."/>
            <person name="McEwen J.G."/>
            <person name="Puccia R."/>
            <person name="Goldman G.H."/>
            <person name="Felipe M.S."/>
            <person name="Nino-Vega G."/>
            <person name="San-Blas G."/>
            <person name="Taylor J."/>
            <person name="Mendoza L."/>
            <person name="Galagan J."/>
            <person name="Nusbaum C."/>
            <person name="Birren B."/>
        </authorList>
    </citation>
    <scope>NUCLEOTIDE SEQUENCE</scope>
    <source>
        <strain evidence="1">G186AR</strain>
    </source>
</reference>
<organism evidence="1 2">
    <name type="scientific">Ajellomyces capsulatus (strain G186AR / H82 / ATCC MYA-2454 / RMSCC 2432)</name>
    <name type="common">Darling's disease fungus</name>
    <name type="synonym">Histoplasma capsulatum</name>
    <dbReference type="NCBI Taxonomy" id="447093"/>
    <lineage>
        <taxon>Eukaryota</taxon>
        <taxon>Fungi</taxon>
        <taxon>Dikarya</taxon>
        <taxon>Ascomycota</taxon>
        <taxon>Pezizomycotina</taxon>
        <taxon>Eurotiomycetes</taxon>
        <taxon>Eurotiomycetidae</taxon>
        <taxon>Onygenales</taxon>
        <taxon>Ajellomycetaceae</taxon>
        <taxon>Histoplasma</taxon>
    </lineage>
</organism>
<proteinExistence type="predicted"/>
<dbReference type="EMBL" id="GG663363">
    <property type="protein sequence ID" value="EEH11414.1"/>
    <property type="molecule type" value="Genomic_DNA"/>
</dbReference>
<protein>
    <submittedName>
        <fullName evidence="1">Uncharacterized protein</fullName>
    </submittedName>
</protein>
<gene>
    <name evidence="1" type="ORF">HCBG_00869</name>
</gene>
<evidence type="ECO:0000313" key="1">
    <source>
        <dbReference type="EMBL" id="EEH11414.1"/>
    </source>
</evidence>
<dbReference type="RefSeq" id="XP_045291894.1">
    <property type="nucleotide sequence ID" value="XM_045427919.1"/>
</dbReference>
<dbReference type="GeneID" id="69033886"/>